<dbReference type="SFLD" id="SFLDG01129">
    <property type="entry name" value="C1.5:_HAD__Beta-PGM__Phosphata"/>
    <property type="match status" value="1"/>
</dbReference>
<sequence length="201" mass="23261">MINAIIFDLGAVLIDWNPAYLYRKLFNNEEDINNFLKTICTSDWNEQQDAGRSLQEGTDILVKQFPQHEENIRAFYGRWPEMLGGHINGTVNVLKRLKDSGKYKIYALTNWSAETFGIAKERYDFLHWFDGIVVSGEEKTRKPFPEFYQILLDRYSISPADALFIDDNQRNVLAAEKMGIKSIHFTSAEDLEMTLAKLQVL</sequence>
<dbReference type="OrthoDB" id="9797415at2"/>
<evidence type="ECO:0000313" key="2">
    <source>
        <dbReference type="Proteomes" id="UP000253209"/>
    </source>
</evidence>
<dbReference type="PRINTS" id="PR00413">
    <property type="entry name" value="HADHALOGNASE"/>
</dbReference>
<dbReference type="PANTHER" id="PTHR43611:SF3">
    <property type="entry name" value="FLAVIN MONONUCLEOTIDE HYDROLASE 1, CHLOROPLATIC"/>
    <property type="match status" value="1"/>
</dbReference>
<dbReference type="RefSeq" id="WP_114006385.1">
    <property type="nucleotide sequence ID" value="NZ_QGDC01000010.1"/>
</dbReference>
<reference evidence="1 2" key="1">
    <citation type="submission" date="2018-05" db="EMBL/GenBank/DDBJ databases">
        <title>Mucilaginibacter hurinus sp. nov., isolated from briquette warehouse soil.</title>
        <authorList>
            <person name="Choi L."/>
        </authorList>
    </citation>
    <scope>NUCLEOTIDE SEQUENCE [LARGE SCALE GENOMIC DNA]</scope>
    <source>
        <strain evidence="1 2">ZR32</strain>
    </source>
</reference>
<dbReference type="NCBIfam" id="TIGR01509">
    <property type="entry name" value="HAD-SF-IA-v3"/>
    <property type="match status" value="1"/>
</dbReference>
<keyword evidence="2" id="KW-1185">Reference proteome</keyword>
<dbReference type="InterPro" id="IPR006439">
    <property type="entry name" value="HAD-SF_hydro_IA"/>
</dbReference>
<dbReference type="Pfam" id="PF00702">
    <property type="entry name" value="Hydrolase"/>
    <property type="match status" value="1"/>
</dbReference>
<dbReference type="InterPro" id="IPR023214">
    <property type="entry name" value="HAD_sf"/>
</dbReference>
<organism evidence="1 2">
    <name type="scientific">Mucilaginibacter hurinus</name>
    <dbReference type="NCBI Taxonomy" id="2201324"/>
    <lineage>
        <taxon>Bacteria</taxon>
        <taxon>Pseudomonadati</taxon>
        <taxon>Bacteroidota</taxon>
        <taxon>Sphingobacteriia</taxon>
        <taxon>Sphingobacteriales</taxon>
        <taxon>Sphingobacteriaceae</taxon>
        <taxon>Mucilaginibacter</taxon>
    </lineage>
</organism>
<dbReference type="SFLD" id="SFLDS00003">
    <property type="entry name" value="Haloacid_Dehalogenase"/>
    <property type="match status" value="1"/>
</dbReference>
<protein>
    <submittedName>
        <fullName evidence="1">HAD family phosphatase</fullName>
    </submittedName>
</protein>
<dbReference type="Gene3D" id="3.40.50.1000">
    <property type="entry name" value="HAD superfamily/HAD-like"/>
    <property type="match status" value="1"/>
</dbReference>
<dbReference type="AlphaFoldDB" id="A0A367GLC7"/>
<dbReference type="EMBL" id="QGDC01000010">
    <property type="protein sequence ID" value="RCH53815.1"/>
    <property type="molecule type" value="Genomic_DNA"/>
</dbReference>
<dbReference type="Gene3D" id="1.10.150.240">
    <property type="entry name" value="Putative phosphatase, domain 2"/>
    <property type="match status" value="1"/>
</dbReference>
<evidence type="ECO:0000313" key="1">
    <source>
        <dbReference type="EMBL" id="RCH53815.1"/>
    </source>
</evidence>
<proteinExistence type="predicted"/>
<dbReference type="InterPro" id="IPR036412">
    <property type="entry name" value="HAD-like_sf"/>
</dbReference>
<gene>
    <name evidence="1" type="ORF">DJ568_16390</name>
</gene>
<dbReference type="Proteomes" id="UP000253209">
    <property type="component" value="Unassembled WGS sequence"/>
</dbReference>
<comment type="caution">
    <text evidence="1">The sequence shown here is derived from an EMBL/GenBank/DDBJ whole genome shotgun (WGS) entry which is preliminary data.</text>
</comment>
<accession>A0A367GLC7</accession>
<name>A0A367GLC7_9SPHI</name>
<dbReference type="CDD" id="cd02603">
    <property type="entry name" value="HAD_sEH-N_like"/>
    <property type="match status" value="1"/>
</dbReference>
<dbReference type="PANTHER" id="PTHR43611">
    <property type="entry name" value="ALPHA-D-GLUCOSE 1-PHOSPHATE PHOSPHATASE"/>
    <property type="match status" value="1"/>
</dbReference>
<dbReference type="SUPFAM" id="SSF56784">
    <property type="entry name" value="HAD-like"/>
    <property type="match status" value="1"/>
</dbReference>
<dbReference type="InterPro" id="IPR023198">
    <property type="entry name" value="PGP-like_dom2"/>
</dbReference>